<evidence type="ECO:0000313" key="1">
    <source>
        <dbReference type="EMBL" id="MDI6449426.1"/>
    </source>
</evidence>
<name>A0AAW6U025_9BACT</name>
<protein>
    <submittedName>
        <fullName evidence="1">Uncharacterized protein</fullName>
    </submittedName>
</protein>
<dbReference type="PROSITE" id="PS51257">
    <property type="entry name" value="PROKAR_LIPOPROTEIN"/>
    <property type="match status" value="1"/>
</dbReference>
<accession>A0AAW6U025</accession>
<organism evidence="1 2">
    <name type="scientific">Anaerobaca lacustris</name>
    <dbReference type="NCBI Taxonomy" id="3044600"/>
    <lineage>
        <taxon>Bacteria</taxon>
        <taxon>Pseudomonadati</taxon>
        <taxon>Planctomycetota</taxon>
        <taxon>Phycisphaerae</taxon>
        <taxon>Sedimentisphaerales</taxon>
        <taxon>Anaerobacaceae</taxon>
        <taxon>Anaerobaca</taxon>
    </lineage>
</organism>
<reference evidence="1" key="1">
    <citation type="submission" date="2023-05" db="EMBL/GenBank/DDBJ databases">
        <title>Anaerotaeda fermentans gen. nov., sp. nov., a novel anaerobic planctomycete of the new family within the order Sedimentisphaerales isolated from Taman Peninsula, Russia.</title>
        <authorList>
            <person name="Khomyakova M.A."/>
            <person name="Merkel A.Y."/>
            <person name="Slobodkin A.I."/>
        </authorList>
    </citation>
    <scope>NUCLEOTIDE SEQUENCE</scope>
    <source>
        <strain evidence="1">M17dextr</strain>
    </source>
</reference>
<dbReference type="Proteomes" id="UP001431776">
    <property type="component" value="Unassembled WGS sequence"/>
</dbReference>
<gene>
    <name evidence="1" type="ORF">QJ522_10270</name>
</gene>
<sequence>MALRTNLTFGLVVVLSLSVGCRTVGVRDDGAGVRRGDERVLLTVDFEPGRTLRYKFVSNRDILLDWDPNAAADEQIERRFERLEMVTTYTPVSVDPYGISTIRAVCESVRVERSGRHSGTDAAEGASGRAFSFTVDSRGKIVDRSELDALVKEIGERAFRSGPSGGRIKNPDMVGDFVAGQYFLWDAVASIERPADGVVVGQSWTSKLPVPLPMVLRKARDVIYRLSEIRHDDERLVIVESTYAPAEAAPSEWPIPYAGRFQVSGTFGFLGGYQVLALEGAGRESFDLDAGRLLASDQKYTIRMRASLPPMGIRADPHVTIEQTLTTESLAP</sequence>
<dbReference type="RefSeq" id="WP_349244832.1">
    <property type="nucleotide sequence ID" value="NZ_JASCXX010000010.1"/>
</dbReference>
<proteinExistence type="predicted"/>
<dbReference type="EMBL" id="JASCXX010000010">
    <property type="protein sequence ID" value="MDI6449426.1"/>
    <property type="molecule type" value="Genomic_DNA"/>
</dbReference>
<comment type="caution">
    <text evidence="1">The sequence shown here is derived from an EMBL/GenBank/DDBJ whole genome shotgun (WGS) entry which is preliminary data.</text>
</comment>
<keyword evidence="2" id="KW-1185">Reference proteome</keyword>
<evidence type="ECO:0000313" key="2">
    <source>
        <dbReference type="Proteomes" id="UP001431776"/>
    </source>
</evidence>
<dbReference type="AlphaFoldDB" id="A0AAW6U025"/>